<name>A0A077QF89_XENBV</name>
<accession>A0A077QF89</accession>
<comment type="caution">
    <text evidence="1">The sequence shown here is derived from an EMBL/GenBank/DDBJ whole genome shotgun (WGS) entry which is preliminary data.</text>
</comment>
<dbReference type="Proteomes" id="UP000028480">
    <property type="component" value="Unassembled WGS sequence"/>
</dbReference>
<proteinExistence type="predicted"/>
<evidence type="ECO:0000313" key="2">
    <source>
        <dbReference type="Proteomes" id="UP000028480"/>
    </source>
</evidence>
<dbReference type="EMBL" id="CBTB010000019">
    <property type="protein sequence ID" value="CDH30931.1"/>
    <property type="molecule type" value="Genomic_DNA"/>
</dbReference>
<reference evidence="1" key="1">
    <citation type="submission" date="2013-07" db="EMBL/GenBank/DDBJ databases">
        <title>Sub-species coevolution in mutualistic symbiosis.</title>
        <authorList>
            <person name="Murfin K."/>
            <person name="Klassen J."/>
            <person name="Lee M."/>
            <person name="Forst S."/>
            <person name="Stock P."/>
            <person name="Goodrich-Blair H."/>
        </authorList>
    </citation>
    <scope>NUCLEOTIDE SEQUENCE [LARGE SCALE GENOMIC DNA]</scope>
    <source>
        <strain evidence="1">Intermedium</strain>
    </source>
</reference>
<dbReference type="AlphaFoldDB" id="A0A077QF89"/>
<dbReference type="HOGENOM" id="CLU_3335006_0_0_6"/>
<organism evidence="1 2">
    <name type="scientific">Xenorhabdus bovienii str. Intermedium</name>
    <dbReference type="NCBI Taxonomy" id="1379677"/>
    <lineage>
        <taxon>Bacteria</taxon>
        <taxon>Pseudomonadati</taxon>
        <taxon>Pseudomonadota</taxon>
        <taxon>Gammaproteobacteria</taxon>
        <taxon>Enterobacterales</taxon>
        <taxon>Morganellaceae</taxon>
        <taxon>Xenorhabdus</taxon>
    </lineage>
</organism>
<sequence length="38" mass="4414">MNRLVQMSYYNSIRLQSWILGAQIALEMRTTCPNGILK</sequence>
<protein>
    <submittedName>
        <fullName evidence="1">Uncharacterized protein</fullName>
    </submittedName>
</protein>
<gene>
    <name evidence="1" type="ORF">XBI1_1150059</name>
</gene>
<evidence type="ECO:0000313" key="1">
    <source>
        <dbReference type="EMBL" id="CDH30931.1"/>
    </source>
</evidence>